<name>A0A3N4MFR9_9BACT</name>
<dbReference type="Proteomes" id="UP000279089">
    <property type="component" value="Unassembled WGS sequence"/>
</dbReference>
<evidence type="ECO:0000313" key="2">
    <source>
        <dbReference type="EMBL" id="RPD40836.1"/>
    </source>
</evidence>
<evidence type="ECO:0000256" key="1">
    <source>
        <dbReference type="SAM" id="SignalP"/>
    </source>
</evidence>
<dbReference type="OrthoDB" id="674574at2"/>
<keyword evidence="3" id="KW-1185">Reference proteome</keyword>
<gene>
    <name evidence="2" type="ORF">EG028_12460</name>
</gene>
<feature type="signal peptide" evidence="1">
    <location>
        <begin position="1"/>
        <end position="16"/>
    </location>
</feature>
<sequence length="233" mass="26240">MLRTIFLLLLAFPAAAQQKEAVRITAVYDSGAVAELYSTTPIGLEVTYADSSKRKTAGLLKGDIRWNEVKVESPYGECRNGVLRFNRNAIRPDNYRMRLLVTLAEQSGKQHEVYLQLPFLTAIRFHHYADSLKRGIHFYLNVEGIYNSGRIYPLDTSRVKLFADKGKIIGQDLLIPQEDSITRSIAVKAVYRGNADINAASDIPVKQLPDDESLIIQDARDLYKKAPKKKKGN</sequence>
<evidence type="ECO:0000313" key="3">
    <source>
        <dbReference type="Proteomes" id="UP000279089"/>
    </source>
</evidence>
<dbReference type="RefSeq" id="WP_120516858.1">
    <property type="nucleotide sequence ID" value="NZ_QXZY01000007.1"/>
</dbReference>
<dbReference type="EMBL" id="RMBX01000006">
    <property type="protein sequence ID" value="RPD40836.1"/>
    <property type="molecule type" value="Genomic_DNA"/>
</dbReference>
<feature type="chain" id="PRO_5018049448" evidence="1">
    <location>
        <begin position="17"/>
        <end position="233"/>
    </location>
</feature>
<accession>A0A3N4MFR9</accession>
<protein>
    <submittedName>
        <fullName evidence="2">Uncharacterized protein</fullName>
    </submittedName>
</protein>
<proteinExistence type="predicted"/>
<keyword evidence="1" id="KW-0732">Signal</keyword>
<dbReference type="AlphaFoldDB" id="A0A3N4MFR9"/>
<reference evidence="3" key="1">
    <citation type="submission" date="2018-11" db="EMBL/GenBank/DDBJ databases">
        <title>Chitinophaga lutea sp.nov., isolate from arsenic contaminated soil.</title>
        <authorList>
            <person name="Zong Y."/>
        </authorList>
    </citation>
    <scope>NUCLEOTIDE SEQUENCE [LARGE SCALE GENOMIC DNA]</scope>
    <source>
        <strain evidence="3">YLT18</strain>
    </source>
</reference>
<organism evidence="2 3">
    <name type="scientific">Chitinophaga barathri</name>
    <dbReference type="NCBI Taxonomy" id="1647451"/>
    <lineage>
        <taxon>Bacteria</taxon>
        <taxon>Pseudomonadati</taxon>
        <taxon>Bacteroidota</taxon>
        <taxon>Chitinophagia</taxon>
        <taxon>Chitinophagales</taxon>
        <taxon>Chitinophagaceae</taxon>
        <taxon>Chitinophaga</taxon>
    </lineage>
</organism>
<comment type="caution">
    <text evidence="2">The sequence shown here is derived from an EMBL/GenBank/DDBJ whole genome shotgun (WGS) entry which is preliminary data.</text>
</comment>